<evidence type="ECO:0000313" key="8">
    <source>
        <dbReference type="Proteomes" id="UP000198838"/>
    </source>
</evidence>
<dbReference type="InterPro" id="IPR004803">
    <property type="entry name" value="TGT"/>
</dbReference>
<dbReference type="EC" id="2.4.2.29" evidence="5"/>
<evidence type="ECO:0000256" key="2">
    <source>
        <dbReference type="ARBA" id="ARBA00022679"/>
    </source>
</evidence>
<feature type="binding site" evidence="5">
    <location>
        <position position="221"/>
    </location>
    <ligand>
        <name>substrate</name>
    </ligand>
</feature>
<dbReference type="Gene3D" id="3.20.20.105">
    <property type="entry name" value="Queuine tRNA-ribosyltransferase-like"/>
    <property type="match status" value="1"/>
</dbReference>
<feature type="region of interest" description="RNA binding" evidence="5">
    <location>
        <begin position="252"/>
        <end position="258"/>
    </location>
</feature>
<evidence type="ECO:0000256" key="4">
    <source>
        <dbReference type="ARBA" id="ARBA00022785"/>
    </source>
</evidence>
<comment type="pathway">
    <text evidence="5">tRNA modification; tRNA-queuosine biosynthesis.</text>
</comment>
<dbReference type="NCBIfam" id="TIGR00430">
    <property type="entry name" value="Q_tRNA_tgt"/>
    <property type="match status" value="1"/>
</dbReference>
<evidence type="ECO:0000256" key="3">
    <source>
        <dbReference type="ARBA" id="ARBA00022694"/>
    </source>
</evidence>
<dbReference type="SUPFAM" id="SSF51713">
    <property type="entry name" value="tRNA-guanine transglycosylase"/>
    <property type="match status" value="1"/>
</dbReference>
<keyword evidence="3 5" id="KW-0819">tRNA processing</keyword>
<comment type="subunit">
    <text evidence="5">Homodimer. Within each dimer, one monomer is responsible for RNA recognition and catalysis, while the other monomer binds to the replacement base PreQ1.</text>
</comment>
<dbReference type="PANTHER" id="PTHR46499:SF1">
    <property type="entry name" value="QUEUINE TRNA-RIBOSYLTRANSFERASE"/>
    <property type="match status" value="1"/>
</dbReference>
<dbReference type="InterPro" id="IPR002616">
    <property type="entry name" value="tRNA_ribo_trans-like"/>
</dbReference>
<feature type="binding site" evidence="5">
    <location>
        <position position="311"/>
    </location>
    <ligand>
        <name>Zn(2+)</name>
        <dbReference type="ChEBI" id="CHEBI:29105"/>
    </ligand>
</feature>
<name>A0A1I0VMQ4_9FIRM</name>
<dbReference type="InterPro" id="IPR036511">
    <property type="entry name" value="TGT-like_sf"/>
</dbReference>
<dbReference type="RefSeq" id="WP_092870063.1">
    <property type="nucleotide sequence ID" value="NZ_FOJY01000002.1"/>
</dbReference>
<dbReference type="InterPro" id="IPR050076">
    <property type="entry name" value="ArchSynthase1/Queuine_TRR"/>
</dbReference>
<gene>
    <name evidence="5" type="primary">tgt</name>
    <name evidence="7" type="ORF">SAMN05216249_10274</name>
</gene>
<feature type="active site" description="Proton acceptor" evidence="5">
    <location>
        <position position="89"/>
    </location>
</feature>
<keyword evidence="2 5" id="KW-0808">Transferase</keyword>
<keyword evidence="1 5" id="KW-0328">Glycosyltransferase</keyword>
<evidence type="ECO:0000259" key="6">
    <source>
        <dbReference type="Pfam" id="PF01702"/>
    </source>
</evidence>
<feature type="active site" description="Nucleophile" evidence="5">
    <location>
        <position position="271"/>
    </location>
</feature>
<feature type="binding site" evidence="5">
    <location>
        <position position="143"/>
    </location>
    <ligand>
        <name>substrate</name>
    </ligand>
</feature>
<dbReference type="AlphaFoldDB" id="A0A1I0VMQ4"/>
<feature type="binding site" evidence="5">
    <location>
        <begin position="89"/>
        <end position="93"/>
    </location>
    <ligand>
        <name>substrate</name>
    </ligand>
</feature>
<evidence type="ECO:0000313" key="7">
    <source>
        <dbReference type="EMBL" id="SFA77140.1"/>
    </source>
</evidence>
<feature type="binding site" evidence="5">
    <location>
        <position position="309"/>
    </location>
    <ligand>
        <name>Zn(2+)</name>
        <dbReference type="ChEBI" id="CHEBI:29105"/>
    </ligand>
</feature>
<dbReference type="HAMAP" id="MF_00168">
    <property type="entry name" value="Q_tRNA_Tgt"/>
    <property type="match status" value="1"/>
</dbReference>
<keyword evidence="4 5" id="KW-0671">Queuosine biosynthesis</keyword>
<proteinExistence type="inferred from homology"/>
<organism evidence="7 8">
    <name type="scientific">Acetitomaculum ruminis DSM 5522</name>
    <dbReference type="NCBI Taxonomy" id="1120918"/>
    <lineage>
        <taxon>Bacteria</taxon>
        <taxon>Bacillati</taxon>
        <taxon>Bacillota</taxon>
        <taxon>Clostridia</taxon>
        <taxon>Lachnospirales</taxon>
        <taxon>Lachnospiraceae</taxon>
        <taxon>Acetitomaculum</taxon>
    </lineage>
</organism>
<dbReference type="GO" id="GO:0005829">
    <property type="term" value="C:cytosol"/>
    <property type="evidence" value="ECO:0007669"/>
    <property type="project" value="TreeGrafter"/>
</dbReference>
<dbReference type="GO" id="GO:0046872">
    <property type="term" value="F:metal ion binding"/>
    <property type="evidence" value="ECO:0007669"/>
    <property type="project" value="UniProtKB-KW"/>
</dbReference>
<comment type="catalytic activity">
    <reaction evidence="5">
        <text>7-aminomethyl-7-carbaguanine + guanosine(34) in tRNA = 7-aminomethyl-7-carbaguanosine(34) in tRNA + guanine</text>
        <dbReference type="Rhea" id="RHEA:24104"/>
        <dbReference type="Rhea" id="RHEA-COMP:10341"/>
        <dbReference type="Rhea" id="RHEA-COMP:10342"/>
        <dbReference type="ChEBI" id="CHEBI:16235"/>
        <dbReference type="ChEBI" id="CHEBI:58703"/>
        <dbReference type="ChEBI" id="CHEBI:74269"/>
        <dbReference type="ChEBI" id="CHEBI:82833"/>
        <dbReference type="EC" id="2.4.2.29"/>
    </reaction>
</comment>
<comment type="similarity">
    <text evidence="5">Belongs to the queuine tRNA-ribosyltransferase family.</text>
</comment>
<dbReference type="Pfam" id="PF01702">
    <property type="entry name" value="TGT"/>
    <property type="match status" value="1"/>
</dbReference>
<keyword evidence="5" id="KW-0479">Metal-binding</keyword>
<dbReference type="EMBL" id="FOJY01000002">
    <property type="protein sequence ID" value="SFA77140.1"/>
    <property type="molecule type" value="Genomic_DNA"/>
</dbReference>
<dbReference type="OrthoDB" id="9805417at2"/>
<dbReference type="PANTHER" id="PTHR46499">
    <property type="entry name" value="QUEUINE TRNA-RIBOSYLTRANSFERASE"/>
    <property type="match status" value="1"/>
</dbReference>
<dbReference type="GO" id="GO:0008479">
    <property type="term" value="F:tRNA-guanosine(34) queuine transglycosylase activity"/>
    <property type="evidence" value="ECO:0007669"/>
    <property type="project" value="UniProtKB-UniRule"/>
</dbReference>
<reference evidence="7 8" key="1">
    <citation type="submission" date="2016-10" db="EMBL/GenBank/DDBJ databases">
        <authorList>
            <person name="de Groot N.N."/>
        </authorList>
    </citation>
    <scope>NUCLEOTIDE SEQUENCE [LARGE SCALE GENOMIC DNA]</scope>
    <source>
        <strain evidence="7 8">DSM 5522</strain>
    </source>
</reference>
<feature type="binding site" evidence="5">
    <location>
        <position position="340"/>
    </location>
    <ligand>
        <name>Zn(2+)</name>
        <dbReference type="ChEBI" id="CHEBI:29105"/>
    </ligand>
</feature>
<evidence type="ECO:0000256" key="1">
    <source>
        <dbReference type="ARBA" id="ARBA00022676"/>
    </source>
</evidence>
<dbReference type="Proteomes" id="UP000198838">
    <property type="component" value="Unassembled WGS sequence"/>
</dbReference>
<keyword evidence="8" id="KW-1185">Reference proteome</keyword>
<dbReference type="UniPathway" id="UPA00392"/>
<comment type="function">
    <text evidence="5">Catalyzes the base-exchange of a guanine (G) residue with the queuine precursor 7-aminomethyl-7-deazaguanine (PreQ1) at position 34 (anticodon wobble position) in tRNAs with GU(N) anticodons (tRNA-Asp, -Asn, -His and -Tyr). Catalysis occurs through a double-displacement mechanism. The nucleophile active site attacks the C1' of nucleotide 34 to detach the guanine base from the RNA, forming a covalent enzyme-RNA intermediate. The proton acceptor active site deprotonates the incoming PreQ1, allowing a nucleophilic attack on the C1' of the ribose to form the product. After dissociation, two additional enzymatic reactions on the tRNA convert PreQ1 to queuine (Q), resulting in the hypermodified nucleoside queuosine (7-(((4,5-cis-dihydroxy-2-cyclopenten-1-yl)amino)methyl)-7-deazaguanosine).</text>
</comment>
<feature type="binding site" evidence="5">
    <location>
        <position position="194"/>
    </location>
    <ligand>
        <name>substrate</name>
    </ligand>
</feature>
<evidence type="ECO:0000256" key="5">
    <source>
        <dbReference type="HAMAP-Rule" id="MF_00168"/>
    </source>
</evidence>
<dbReference type="GO" id="GO:0008616">
    <property type="term" value="P:tRNA queuosine(34) biosynthetic process"/>
    <property type="evidence" value="ECO:0007669"/>
    <property type="project" value="UniProtKB-UniRule"/>
</dbReference>
<feature type="domain" description="tRNA-guanine(15) transglycosylase-like" evidence="6">
    <location>
        <begin position="11"/>
        <end position="370"/>
    </location>
</feature>
<comment type="cofactor">
    <cofactor evidence="5">
        <name>Zn(2+)</name>
        <dbReference type="ChEBI" id="CHEBI:29105"/>
    </cofactor>
    <text evidence="5">Binds 1 zinc ion per subunit.</text>
</comment>
<feature type="binding site" evidence="5">
    <location>
        <position position="314"/>
    </location>
    <ligand>
        <name>Zn(2+)</name>
        <dbReference type="ChEBI" id="CHEBI:29105"/>
    </ligand>
</feature>
<sequence>MFEIKNIDGCAKSGIFKTVHGDIKTPVFMNVGTAAAIKGAVSTVDLKNINTQVELSNTYHLHVRPGDKIVKEMGGLHKFMNWDRPILTDSGGFQVFSLAKLRKIKEEGVYFNSHVDGRKIFMGPEESMQIQSNLASTIAMAFDECPSSMADREYVKKSVDRTTRWLIRCKNEIERLNSLEDTINKNQMLFGINQGAIFDDIRIEHAKEISDLNLDGYAIGGLAVGESHEEMYHVIEKVVPYLPSNKPVYLMGVGTPSNILEAVERGVDFFDCVYPSRNGRHGHVYTNHGKLNLLNKKYELDQRPIEEGCGCEACTHFTRGYIRHLLKAKEMLGMRLCVLHNLYFYNNMMEEIRQAIDNNEFAAYKKRKIDGFNAGE</sequence>
<protein>
    <recommendedName>
        <fullName evidence="5">Queuine tRNA-ribosyltransferase</fullName>
        <ecNumber evidence="5">2.4.2.29</ecNumber>
    </recommendedName>
    <alternativeName>
        <fullName evidence="5">Guanine insertion enzyme</fullName>
    </alternativeName>
    <alternativeName>
        <fullName evidence="5">tRNA-guanine transglycosylase</fullName>
    </alternativeName>
</protein>
<dbReference type="NCBIfam" id="TIGR00449">
    <property type="entry name" value="tgt_general"/>
    <property type="match status" value="1"/>
</dbReference>
<dbReference type="STRING" id="1120918.SAMN05216249_10274"/>
<comment type="caution">
    <text evidence="5">Lacks conserved residue(s) required for the propagation of feature annotation.</text>
</comment>
<accession>A0A1I0VMQ4</accession>
<keyword evidence="5" id="KW-0862">Zinc</keyword>